<dbReference type="PROSITE" id="PS00018">
    <property type="entry name" value="EF_HAND_1"/>
    <property type="match status" value="2"/>
</dbReference>
<proteinExistence type="predicted"/>
<dbReference type="Pfam" id="PF13202">
    <property type="entry name" value="EF-hand_5"/>
    <property type="match status" value="1"/>
</dbReference>
<dbReference type="Pfam" id="PF13499">
    <property type="entry name" value="EF-hand_7"/>
    <property type="match status" value="1"/>
</dbReference>
<dbReference type="GeneID" id="93733719"/>
<dbReference type="PROSITE" id="PS50222">
    <property type="entry name" value="EF_HAND_2"/>
    <property type="match status" value="2"/>
</dbReference>
<dbReference type="RefSeq" id="WP_003955142.1">
    <property type="nucleotide sequence ID" value="NZ_CM000914.1"/>
</dbReference>
<dbReference type="GO" id="GO:0005509">
    <property type="term" value="F:calcium ion binding"/>
    <property type="evidence" value="ECO:0007669"/>
    <property type="project" value="InterPro"/>
</dbReference>
<dbReference type="AlphaFoldDB" id="B5GTK3"/>
<dbReference type="InterPro" id="IPR018247">
    <property type="entry name" value="EF_Hand_1_Ca_BS"/>
</dbReference>
<name>B5GTK3_STRCL</name>
<organism evidence="1 2">
    <name type="scientific">Streptomyces clavuligerus</name>
    <dbReference type="NCBI Taxonomy" id="1901"/>
    <lineage>
        <taxon>Bacteria</taxon>
        <taxon>Bacillati</taxon>
        <taxon>Actinomycetota</taxon>
        <taxon>Actinomycetes</taxon>
        <taxon>Kitasatosporales</taxon>
        <taxon>Streptomycetaceae</taxon>
        <taxon>Streptomyces</taxon>
    </lineage>
</organism>
<gene>
    <name evidence="1" type="ORF">SCLAV_p0583</name>
</gene>
<dbReference type="Proteomes" id="UP000002357">
    <property type="component" value="Plasmid pSCL4"/>
</dbReference>
<dbReference type="OrthoDB" id="465673at2"/>
<dbReference type="InterPro" id="IPR011992">
    <property type="entry name" value="EF-hand-dom_pair"/>
</dbReference>
<geneLocation type="plasmid" evidence="1 2">
    <name>pSCL4</name>
</geneLocation>
<dbReference type="CDD" id="cd00051">
    <property type="entry name" value="EFh"/>
    <property type="match status" value="1"/>
</dbReference>
<dbReference type="eggNOG" id="COG5126">
    <property type="taxonomic scope" value="Bacteria"/>
</dbReference>
<evidence type="ECO:0000313" key="1">
    <source>
        <dbReference type="EMBL" id="EFG04072.2"/>
    </source>
</evidence>
<reference evidence="1 2" key="1">
    <citation type="journal article" date="2010" name="Genome Biol. Evol.">
        <title>The sequence of a 1.8-mb bacterial linear plasmid reveals a rich evolutionary reservoir of secondary metabolic pathways.</title>
        <authorList>
            <person name="Medema M.H."/>
            <person name="Trefzer A."/>
            <person name="Kovalchuk A."/>
            <person name="van den Berg M."/>
            <person name="Mueller U."/>
            <person name="Heijne W."/>
            <person name="Wu L."/>
            <person name="Alam M.T."/>
            <person name="Ronning C.M."/>
            <person name="Nierman W.C."/>
            <person name="Bovenberg R.A.L."/>
            <person name="Breitling R."/>
            <person name="Takano E."/>
        </authorList>
    </citation>
    <scope>NUCLEOTIDE SEQUENCE [LARGE SCALE GENOMIC DNA]</scope>
    <source>
        <strain evidence="2">ATCC 27064 / DSM 738 / JCM 4710 / NBRC 13307 / NCIMB 12785 / NRRL 3585 / VKM Ac-602</strain>
        <plasmid evidence="1">pSCL4</plasmid>
    </source>
</reference>
<dbReference type="SUPFAM" id="SSF47473">
    <property type="entry name" value="EF-hand"/>
    <property type="match status" value="1"/>
</dbReference>
<dbReference type="InterPro" id="IPR002048">
    <property type="entry name" value="EF_hand_dom"/>
</dbReference>
<evidence type="ECO:0000313" key="2">
    <source>
        <dbReference type="Proteomes" id="UP000002357"/>
    </source>
</evidence>
<dbReference type="EMBL" id="CM000914">
    <property type="protein sequence ID" value="EFG04072.2"/>
    <property type="molecule type" value="Genomic_DNA"/>
</dbReference>
<keyword evidence="1" id="KW-0614">Plasmid</keyword>
<accession>B5GTK3</accession>
<dbReference type="SMART" id="SM00054">
    <property type="entry name" value="EFh"/>
    <property type="match status" value="3"/>
</dbReference>
<keyword evidence="2" id="KW-1185">Reference proteome</keyword>
<protein>
    <submittedName>
        <fullName evidence="1">Calcium-binding EF-hand-containing protein</fullName>
    </submittedName>
</protein>
<sequence>MSQELLIRKIRHGFDQFDADGNGELTESDHVLMGQRTAHALGHASGSEGERRIVDAFVSVWRTLHVPHLEPGAASLTREQFVDSTLSLADDPAAARATVGVLAEIFLALADTDGNGVVDAEEYFGFLRGHFALLSREDTDLAFQHLDRDGNGTLSAEEFTSAIVEFWSSRDPRAPGNWWMGVEFTE</sequence>
<dbReference type="Gene3D" id="1.10.238.10">
    <property type="entry name" value="EF-hand"/>
    <property type="match status" value="1"/>
</dbReference>